<dbReference type="AlphaFoldDB" id="A0A3P7L970"/>
<dbReference type="OrthoDB" id="425925at2759"/>
<evidence type="ECO:0000313" key="4">
    <source>
        <dbReference type="Proteomes" id="UP000281553"/>
    </source>
</evidence>
<organism evidence="3 4">
    <name type="scientific">Dibothriocephalus latus</name>
    <name type="common">Fish tapeworm</name>
    <name type="synonym">Diphyllobothrium latum</name>
    <dbReference type="NCBI Taxonomy" id="60516"/>
    <lineage>
        <taxon>Eukaryota</taxon>
        <taxon>Metazoa</taxon>
        <taxon>Spiralia</taxon>
        <taxon>Lophotrochozoa</taxon>
        <taxon>Platyhelminthes</taxon>
        <taxon>Cestoda</taxon>
        <taxon>Eucestoda</taxon>
        <taxon>Diphyllobothriidea</taxon>
        <taxon>Diphyllobothriidae</taxon>
        <taxon>Dibothriocephalus</taxon>
    </lineage>
</organism>
<feature type="region of interest" description="Disordered" evidence="2">
    <location>
        <begin position="1"/>
        <end position="30"/>
    </location>
</feature>
<accession>A0A3P7L970</accession>
<protein>
    <submittedName>
        <fullName evidence="3">Uncharacterized protein</fullName>
    </submittedName>
</protein>
<keyword evidence="1" id="KW-0175">Coiled coil</keyword>
<evidence type="ECO:0000256" key="2">
    <source>
        <dbReference type="SAM" id="MobiDB-lite"/>
    </source>
</evidence>
<dbReference type="EMBL" id="UYRU01048256">
    <property type="protein sequence ID" value="VDN10010.1"/>
    <property type="molecule type" value="Genomic_DNA"/>
</dbReference>
<gene>
    <name evidence="3" type="ORF">DILT_LOCUS5841</name>
</gene>
<feature type="coiled-coil region" evidence="1">
    <location>
        <begin position="387"/>
        <end position="435"/>
    </location>
</feature>
<keyword evidence="4" id="KW-1185">Reference proteome</keyword>
<reference evidence="3 4" key="1">
    <citation type="submission" date="2018-11" db="EMBL/GenBank/DDBJ databases">
        <authorList>
            <consortium name="Pathogen Informatics"/>
        </authorList>
    </citation>
    <scope>NUCLEOTIDE SEQUENCE [LARGE SCALE GENOMIC DNA]</scope>
</reference>
<evidence type="ECO:0000256" key="1">
    <source>
        <dbReference type="SAM" id="Coils"/>
    </source>
</evidence>
<sequence length="470" mass="51904">MEDEEQECKQERRPLEVEYSSPQSSAGPLSQTLSKEIVSVGVETDQMNDLVTRAFEAEKVELENKLQDLTSLFDLSQNVAASFAGVIRGTCEPARFLEYAYLLESTDPLQHEFIDLLKETLNRQAQKSLPSNKNTSSVSTQSVQVLQCCAETLTDKTAHQDLSCQTTIKCEVTAGASDRTCETYSSEHCQTDFRVVCQQCLVIVQFMSQCCDTLRTGVLSVDHARVLQQLDQMPADSVTALQLRNIVSNFSSLFLQKIEKLGQDMGSPASTLADRDEFNAMARATSDALSSPDPDAALAESQQQLQTMQPPDAVVTCMRQLLSAHVALRGQYKQAEQDKLALATLVRTKHAESEAYHAKLQTLLTERQANAQLADAEERLATQVEFISSAEDLITSAREERDAARSAGRASQSELNGLKTSYANLQKALENLEKGGEPSVGFLVFLVSDASSLSLWRITRRMKRRPRSSA</sequence>
<proteinExistence type="predicted"/>
<feature type="compositionally biased region" description="Polar residues" evidence="2">
    <location>
        <begin position="20"/>
        <end position="30"/>
    </location>
</feature>
<feature type="compositionally biased region" description="Basic and acidic residues" evidence="2">
    <location>
        <begin position="7"/>
        <end position="16"/>
    </location>
</feature>
<evidence type="ECO:0000313" key="3">
    <source>
        <dbReference type="EMBL" id="VDN10010.1"/>
    </source>
</evidence>
<dbReference type="Proteomes" id="UP000281553">
    <property type="component" value="Unassembled WGS sequence"/>
</dbReference>
<name>A0A3P7L970_DIBLA</name>